<keyword evidence="3" id="KW-0804">Transcription</keyword>
<dbReference type="Gene3D" id="1.10.10.10">
    <property type="entry name" value="Winged helix-like DNA-binding domain superfamily/Winged helix DNA-binding domain"/>
    <property type="match status" value="1"/>
</dbReference>
<dbReference type="RefSeq" id="WP_084239339.1">
    <property type="nucleotide sequence ID" value="NZ_FWXT01000001.1"/>
</dbReference>
<dbReference type="GO" id="GO:0005829">
    <property type="term" value="C:cytosol"/>
    <property type="evidence" value="ECO:0007669"/>
    <property type="project" value="TreeGrafter"/>
</dbReference>
<dbReference type="OrthoDB" id="9800326at2"/>
<dbReference type="EMBL" id="FWXT01000001">
    <property type="protein sequence ID" value="SMC77296.1"/>
    <property type="molecule type" value="Genomic_DNA"/>
</dbReference>
<dbReference type="PANTHER" id="PTHR30154">
    <property type="entry name" value="LEUCINE-RESPONSIVE REGULATORY PROTEIN"/>
    <property type="match status" value="1"/>
</dbReference>
<dbReference type="SMART" id="SM00344">
    <property type="entry name" value="HTH_ASNC"/>
    <property type="match status" value="1"/>
</dbReference>
<gene>
    <name evidence="5" type="ORF">SAMN04488524_2697</name>
</gene>
<keyword evidence="2" id="KW-0238">DNA-binding</keyword>
<dbReference type="PRINTS" id="PR00033">
    <property type="entry name" value="HTHASNC"/>
</dbReference>
<dbReference type="Proteomes" id="UP000192756">
    <property type="component" value="Unassembled WGS sequence"/>
</dbReference>
<evidence type="ECO:0000256" key="1">
    <source>
        <dbReference type="ARBA" id="ARBA00023015"/>
    </source>
</evidence>
<dbReference type="GO" id="GO:0043565">
    <property type="term" value="F:sequence-specific DNA binding"/>
    <property type="evidence" value="ECO:0007669"/>
    <property type="project" value="InterPro"/>
</dbReference>
<keyword evidence="6" id="KW-1185">Reference proteome</keyword>
<dbReference type="SUPFAM" id="SSF46785">
    <property type="entry name" value="Winged helix' DNA-binding domain"/>
    <property type="match status" value="1"/>
</dbReference>
<dbReference type="InterPro" id="IPR000485">
    <property type="entry name" value="AsnC-type_HTH_dom"/>
</dbReference>
<evidence type="ECO:0000259" key="4">
    <source>
        <dbReference type="PROSITE" id="PS50956"/>
    </source>
</evidence>
<dbReference type="InterPro" id="IPR036388">
    <property type="entry name" value="WH-like_DNA-bd_sf"/>
</dbReference>
<dbReference type="InterPro" id="IPR019887">
    <property type="entry name" value="Tscrpt_reg_AsnC/Lrp_C"/>
</dbReference>
<dbReference type="InterPro" id="IPR036390">
    <property type="entry name" value="WH_DNA-bd_sf"/>
</dbReference>
<dbReference type="GO" id="GO:0043200">
    <property type="term" value="P:response to amino acid"/>
    <property type="evidence" value="ECO:0007669"/>
    <property type="project" value="TreeGrafter"/>
</dbReference>
<dbReference type="InterPro" id="IPR011008">
    <property type="entry name" value="Dimeric_a/b-barrel"/>
</dbReference>
<dbReference type="InterPro" id="IPR019888">
    <property type="entry name" value="Tscrpt_reg_AsnC-like"/>
</dbReference>
<keyword evidence="1" id="KW-0805">Transcription regulation</keyword>
<feature type="domain" description="HTH asnC-type" evidence="4">
    <location>
        <begin position="5"/>
        <end position="66"/>
    </location>
</feature>
<dbReference type="AlphaFoldDB" id="A0A1W2BX32"/>
<proteinExistence type="predicted"/>
<evidence type="ECO:0000313" key="6">
    <source>
        <dbReference type="Proteomes" id="UP000192756"/>
    </source>
</evidence>
<organism evidence="5 6">
    <name type="scientific">Pedobacter africanus</name>
    <dbReference type="NCBI Taxonomy" id="151894"/>
    <lineage>
        <taxon>Bacteria</taxon>
        <taxon>Pseudomonadati</taxon>
        <taxon>Bacteroidota</taxon>
        <taxon>Sphingobacteriia</taxon>
        <taxon>Sphingobacteriales</taxon>
        <taxon>Sphingobacteriaceae</taxon>
        <taxon>Pedobacter</taxon>
    </lineage>
</organism>
<dbReference type="Pfam" id="PF13412">
    <property type="entry name" value="HTH_24"/>
    <property type="match status" value="1"/>
</dbReference>
<accession>A0A1W2BX32</accession>
<name>A0A1W2BX32_9SPHI</name>
<sequence>MAGELDNFDKQILNILQKDAALAAKDIAAQIGLSVSPTYERIKRLKQDGYIDKYVALVNRVKLGKHLLVLCHVTLKQQSLDTLKQFEEAVVSLNEVLEVMCIAGSQDYVLKIAVKDVNDYHEFVMQHLSTFSNVSNLNSSFILKEIKKETALEIE</sequence>
<evidence type="ECO:0000256" key="3">
    <source>
        <dbReference type="ARBA" id="ARBA00023163"/>
    </source>
</evidence>
<dbReference type="Pfam" id="PF01037">
    <property type="entry name" value="AsnC_trans_reg"/>
    <property type="match status" value="1"/>
</dbReference>
<dbReference type="PANTHER" id="PTHR30154:SF34">
    <property type="entry name" value="TRANSCRIPTIONAL REGULATOR AZLB"/>
    <property type="match status" value="1"/>
</dbReference>
<dbReference type="SUPFAM" id="SSF54909">
    <property type="entry name" value="Dimeric alpha+beta barrel"/>
    <property type="match status" value="1"/>
</dbReference>
<evidence type="ECO:0000313" key="5">
    <source>
        <dbReference type="EMBL" id="SMC77296.1"/>
    </source>
</evidence>
<dbReference type="STRING" id="151894.SAMN04488524_2697"/>
<evidence type="ECO:0000256" key="2">
    <source>
        <dbReference type="ARBA" id="ARBA00023125"/>
    </source>
</evidence>
<protein>
    <submittedName>
        <fullName evidence="5">Transcriptional regulator, AsnC family</fullName>
    </submittedName>
</protein>
<dbReference type="PROSITE" id="PS00519">
    <property type="entry name" value="HTH_ASNC_1"/>
    <property type="match status" value="1"/>
</dbReference>
<dbReference type="PROSITE" id="PS50956">
    <property type="entry name" value="HTH_ASNC_2"/>
    <property type="match status" value="1"/>
</dbReference>
<dbReference type="Gene3D" id="3.30.70.920">
    <property type="match status" value="1"/>
</dbReference>
<dbReference type="InterPro" id="IPR019885">
    <property type="entry name" value="Tscrpt_reg_HTH_AsnC-type_CS"/>
</dbReference>
<reference evidence="6" key="1">
    <citation type="submission" date="2017-04" db="EMBL/GenBank/DDBJ databases">
        <authorList>
            <person name="Varghese N."/>
            <person name="Submissions S."/>
        </authorList>
    </citation>
    <scope>NUCLEOTIDE SEQUENCE [LARGE SCALE GENOMIC DNA]</scope>
    <source>
        <strain evidence="6">DSM 12126</strain>
    </source>
</reference>